<keyword evidence="6 8" id="KW-1133">Transmembrane helix</keyword>
<keyword evidence="3" id="KW-0813">Transport</keyword>
<evidence type="ECO:0000256" key="3">
    <source>
        <dbReference type="ARBA" id="ARBA00022448"/>
    </source>
</evidence>
<reference evidence="10 11" key="1">
    <citation type="submission" date="2021-02" db="EMBL/GenBank/DDBJ databases">
        <title>Characterization of Marinitoga sp. nov. str. BP5-C20A.</title>
        <authorList>
            <person name="Erauso G."/>
            <person name="Postec A."/>
        </authorList>
    </citation>
    <scope>NUCLEOTIDE SEQUENCE [LARGE SCALE GENOMIC DNA]</scope>
    <source>
        <strain evidence="10 11">BP5-C20A</strain>
    </source>
</reference>
<keyword evidence="7 8" id="KW-0472">Membrane</keyword>
<protein>
    <submittedName>
        <fullName evidence="10">ArsB/NhaD family transporter</fullName>
    </submittedName>
</protein>
<dbReference type="EMBL" id="CP069362">
    <property type="protein sequence ID" value="WGS66114.1"/>
    <property type="molecule type" value="Genomic_DNA"/>
</dbReference>
<keyword evidence="5 8" id="KW-0812">Transmembrane</keyword>
<evidence type="ECO:0000256" key="5">
    <source>
        <dbReference type="ARBA" id="ARBA00022692"/>
    </source>
</evidence>
<feature type="transmembrane region" description="Helical" evidence="8">
    <location>
        <begin position="402"/>
        <end position="422"/>
    </location>
</feature>
<evidence type="ECO:0000256" key="1">
    <source>
        <dbReference type="ARBA" id="ARBA00004651"/>
    </source>
</evidence>
<keyword evidence="11" id="KW-1185">Reference proteome</keyword>
<evidence type="ECO:0000256" key="6">
    <source>
        <dbReference type="ARBA" id="ARBA00022989"/>
    </source>
</evidence>
<evidence type="ECO:0000313" key="11">
    <source>
        <dbReference type="Proteomes" id="UP001232493"/>
    </source>
</evidence>
<dbReference type="InterPro" id="IPR051475">
    <property type="entry name" value="Diverse_Ion_Transporter"/>
</dbReference>
<sequence length="423" mass="47238">MALIIFLFSYTILVTEKINRTIVAILGATIMMILGIFENHIEAIKNYVDVNTIYLLMGMMIFVSVIRKKGLFEYLGIITLKAFHKNGYILYFGLTFMVALMSAIIDNVTTVLVFIPITLAITDSLEVDPLPFIFGEIMASNIGGTATIIGDPPNIMIASAAGLRFTEFFMVNGTISFLNLFVMQLITMFLFKKKLNFSIDENKVKSFDPRSAIKNKLGFYISWALLLLTLLLFIFQHQLEMESSTIALFIGFLALLILDRNEVEEILKEVEWGTILFFFGLFIMTGGLVQTGILKDFTHVLVNIAGSSMRSFAMMLIGVSGAISGFVDNIPFTATLIPVIKNLQHINPETFSNLKPLWYSLSLGACLGGNFTPIGASANIVALAMLKQFKNEEIKFKDFFKFAFLIVLTNLILSAIYIEIILI</sequence>
<comment type="similarity">
    <text evidence="2">Belongs to the CitM (TC 2.A.11) transporter family.</text>
</comment>
<dbReference type="Proteomes" id="UP001232493">
    <property type="component" value="Chromosome"/>
</dbReference>
<evidence type="ECO:0000256" key="8">
    <source>
        <dbReference type="SAM" id="Phobius"/>
    </source>
</evidence>
<feature type="transmembrane region" description="Helical" evidence="8">
    <location>
        <begin position="313"/>
        <end position="337"/>
    </location>
</feature>
<dbReference type="InterPro" id="IPR004680">
    <property type="entry name" value="Cit_transptr-like_dom"/>
</dbReference>
<feature type="transmembrane region" description="Helical" evidence="8">
    <location>
        <begin position="270"/>
        <end position="293"/>
    </location>
</feature>
<name>A0ABY8PU30_9BACT</name>
<feature type="domain" description="Citrate transporter-like" evidence="9">
    <location>
        <begin position="10"/>
        <end position="364"/>
    </location>
</feature>
<dbReference type="PANTHER" id="PTHR43568">
    <property type="entry name" value="P PROTEIN"/>
    <property type="match status" value="1"/>
</dbReference>
<feature type="transmembrane region" description="Helical" evidence="8">
    <location>
        <begin position="47"/>
        <end position="67"/>
    </location>
</feature>
<dbReference type="RefSeq" id="WP_281001059.1">
    <property type="nucleotide sequence ID" value="NZ_CP069362.1"/>
</dbReference>
<evidence type="ECO:0000256" key="4">
    <source>
        <dbReference type="ARBA" id="ARBA00022475"/>
    </source>
</evidence>
<dbReference type="Pfam" id="PF03600">
    <property type="entry name" value="CitMHS"/>
    <property type="match status" value="1"/>
</dbReference>
<gene>
    <name evidence="10" type="ORF">JRV97_10580</name>
</gene>
<dbReference type="PRINTS" id="PR00758">
    <property type="entry name" value="ARSENICPUMP"/>
</dbReference>
<dbReference type="PANTHER" id="PTHR43568:SF1">
    <property type="entry name" value="P PROTEIN"/>
    <property type="match status" value="1"/>
</dbReference>
<evidence type="ECO:0000256" key="2">
    <source>
        <dbReference type="ARBA" id="ARBA00009843"/>
    </source>
</evidence>
<comment type="subcellular location">
    <subcellularLocation>
        <location evidence="1">Cell membrane</location>
        <topology evidence="1">Multi-pass membrane protein</topology>
    </subcellularLocation>
</comment>
<proteinExistence type="inferred from homology"/>
<evidence type="ECO:0000313" key="10">
    <source>
        <dbReference type="EMBL" id="WGS66114.1"/>
    </source>
</evidence>
<evidence type="ECO:0000256" key="7">
    <source>
        <dbReference type="ARBA" id="ARBA00023136"/>
    </source>
</evidence>
<accession>A0ABY8PU30</accession>
<dbReference type="InterPro" id="IPR000802">
    <property type="entry name" value="Arsenical_pump_ArsB"/>
</dbReference>
<feature type="transmembrane region" description="Helical" evidence="8">
    <location>
        <begin position="169"/>
        <end position="191"/>
    </location>
</feature>
<evidence type="ECO:0000259" key="9">
    <source>
        <dbReference type="Pfam" id="PF03600"/>
    </source>
</evidence>
<keyword evidence="4" id="KW-1003">Cell membrane</keyword>
<feature type="transmembrane region" description="Helical" evidence="8">
    <location>
        <begin position="357"/>
        <end position="382"/>
    </location>
</feature>
<feature type="transmembrane region" description="Helical" evidence="8">
    <location>
        <begin position="217"/>
        <end position="235"/>
    </location>
</feature>
<dbReference type="CDD" id="cd01116">
    <property type="entry name" value="P_permease"/>
    <property type="match status" value="1"/>
</dbReference>
<organism evidence="10 11">
    <name type="scientific">Marinitoga aeolica</name>
    <dbReference type="NCBI Taxonomy" id="2809031"/>
    <lineage>
        <taxon>Bacteria</taxon>
        <taxon>Thermotogati</taxon>
        <taxon>Thermotogota</taxon>
        <taxon>Thermotogae</taxon>
        <taxon>Petrotogales</taxon>
        <taxon>Petrotogaceae</taxon>
        <taxon>Marinitoga</taxon>
    </lineage>
</organism>
<feature type="transmembrane region" description="Helical" evidence="8">
    <location>
        <begin position="21"/>
        <end position="41"/>
    </location>
</feature>
<feature type="transmembrane region" description="Helical" evidence="8">
    <location>
        <begin position="88"/>
        <end position="121"/>
    </location>
</feature>